<dbReference type="PANTHER" id="PTHR11946:SF93">
    <property type="entry name" value="VALINE--TRNA LIGASE, CHLOROPLASTIC_MITOCHONDRIAL 2"/>
    <property type="match status" value="1"/>
</dbReference>
<organism evidence="11">
    <name type="scientific">uncultured bacterium</name>
    <name type="common">gcode 4</name>
    <dbReference type="NCBI Taxonomy" id="1234023"/>
    <lineage>
        <taxon>Bacteria</taxon>
        <taxon>environmental samples</taxon>
    </lineage>
</organism>
<dbReference type="EC" id="6.1.1.9" evidence="1 8"/>
<dbReference type="InterPro" id="IPR014729">
    <property type="entry name" value="Rossmann-like_a/b/a_fold"/>
</dbReference>
<dbReference type="CDD" id="cd07962">
    <property type="entry name" value="Anticodon_Ia_Val"/>
    <property type="match status" value="1"/>
</dbReference>
<dbReference type="InterPro" id="IPR002300">
    <property type="entry name" value="aa-tRNA-synth_Ia"/>
</dbReference>
<dbReference type="InterPro" id="IPR002303">
    <property type="entry name" value="Valyl-tRNA_ligase"/>
</dbReference>
<evidence type="ECO:0000313" key="11">
    <source>
        <dbReference type="EMBL" id="EKD25245.1"/>
    </source>
</evidence>
<evidence type="ECO:0000256" key="2">
    <source>
        <dbReference type="ARBA" id="ARBA00022598"/>
    </source>
</evidence>
<feature type="domain" description="Methionyl/Valyl/Leucyl/Isoleucyl-tRNA synthetase anticodon-binding" evidence="10">
    <location>
        <begin position="610"/>
        <end position="759"/>
    </location>
</feature>
<dbReference type="GO" id="GO:0005829">
    <property type="term" value="C:cytosol"/>
    <property type="evidence" value="ECO:0007669"/>
    <property type="project" value="TreeGrafter"/>
</dbReference>
<dbReference type="GO" id="GO:0006438">
    <property type="term" value="P:valyl-tRNA aminoacylation"/>
    <property type="evidence" value="ECO:0007669"/>
    <property type="project" value="UniProtKB-UniRule"/>
</dbReference>
<dbReference type="Gene3D" id="3.90.740.10">
    <property type="entry name" value="Valyl/Leucyl/Isoleucyl-tRNA synthetase, editing domain"/>
    <property type="match status" value="1"/>
</dbReference>
<dbReference type="NCBIfam" id="NF009687">
    <property type="entry name" value="PRK13208.1"/>
    <property type="match status" value="1"/>
</dbReference>
<protein>
    <recommendedName>
        <fullName evidence="1 8">Valine--tRNA ligase</fullName>
        <ecNumber evidence="1 8">6.1.1.9</ecNumber>
    </recommendedName>
</protein>
<keyword evidence="6" id="KW-0030">Aminoacyl-tRNA synthetase</keyword>
<name>K1X516_9BACT</name>
<keyword evidence="5" id="KW-0648">Protein biosynthesis</keyword>
<evidence type="ECO:0000259" key="10">
    <source>
        <dbReference type="Pfam" id="PF08264"/>
    </source>
</evidence>
<evidence type="ECO:0000256" key="7">
    <source>
        <dbReference type="ARBA" id="ARBA00047552"/>
    </source>
</evidence>
<dbReference type="SUPFAM" id="SSF50677">
    <property type="entry name" value="ValRS/IleRS/LeuRS editing domain"/>
    <property type="match status" value="1"/>
</dbReference>
<dbReference type="Pfam" id="PF08264">
    <property type="entry name" value="Anticodon_1"/>
    <property type="match status" value="1"/>
</dbReference>
<evidence type="ECO:0000256" key="4">
    <source>
        <dbReference type="ARBA" id="ARBA00022840"/>
    </source>
</evidence>
<reference evidence="11" key="1">
    <citation type="journal article" date="2012" name="Science">
        <title>Fermentation, hydrogen, and sulfur metabolism in multiple uncultivated bacterial phyla.</title>
        <authorList>
            <person name="Wrighton K.C."/>
            <person name="Thomas B.C."/>
            <person name="Sharon I."/>
            <person name="Miller C.S."/>
            <person name="Castelle C.J."/>
            <person name="VerBerkmoes N.C."/>
            <person name="Wilkins M.J."/>
            <person name="Hettich R.L."/>
            <person name="Lipton M.S."/>
            <person name="Williams K.H."/>
            <person name="Long P.E."/>
            <person name="Banfield J.F."/>
        </authorList>
    </citation>
    <scope>NUCLEOTIDE SEQUENCE [LARGE SCALE GENOMIC DNA]</scope>
</reference>
<evidence type="ECO:0000256" key="8">
    <source>
        <dbReference type="NCBIfam" id="TIGR00422"/>
    </source>
</evidence>
<proteinExistence type="predicted"/>
<accession>K1X516</accession>
<sequence>MANKYNHLESEAKRKGYWEENNIYAYDANSSKPVYSIDTPPPTVSWKIHIGHIFSYTQAEVIARFKRMSGCNVFYPFGFDDNGLPTERLVEKEIGKKWSEMPRKEFIAECLRVTKGYREQFKDLRKSVGVSADRSLEYSTISPLVQRISQRSFLDLLSKKTIYKKNFPALRCPECQTSVAQAEVEDKEFDSTFYDLQFTLEDGTPVIIATTRPELLPACVAVFVNPEDERYKNLIGKDIITPLGKKVKILADEKVGIEKGTGVVMCCTYGDETDMYRVQTYKLPDCIVLDTTGRLINTGDAELDGLTTRQGRKLIVEKLKAKGLVLKELPISHAVGCHERCGTPMEIIPTAQWFINVLDHKQKFLDNANSIKRYPEYMKKRYDERVENLKWDRCISRQRFYGIPIPVRYSKKTGEVILPDADQLPVDPINDRPKTLPEWHTIDDITPEMDVLDTRATSSLTPLINARRGEPDDRSDKIFPMNLRPQAHDIIRTRAFYTIVKWEYHMNTIPRTDVMISGHVLASKWEKISKSKNNAGKEPGELIKDHSADAVRYRTCSASLGKNTAFEEGEIQNGKKLVTKLRNASNFVFMNLQDFDQKIALTEDKLCPIDIWVLAQANKTSQEMVKHLNNYEFGLARIEFEKFFRHDFCDNYLEIVKDKIYKAEKYPNWSAEKLSAQYTLYHTLFAIIKMIAPILPFITEELYQTYYSQVLGEKSVHTLAYPNNDVFAIKQSLEPVYKNMDTVFQIIEKVRGYKTDSKLWLGTELKQITISWEKSVIDWLASFTNDLKSVTRSNEIIFQEAGEFNIEIII</sequence>
<dbReference type="PRINTS" id="PR00986">
    <property type="entry name" value="TRNASYNTHVAL"/>
</dbReference>
<dbReference type="GO" id="GO:0002161">
    <property type="term" value="F:aminoacyl-tRNA deacylase activity"/>
    <property type="evidence" value="ECO:0007669"/>
    <property type="project" value="InterPro"/>
</dbReference>
<dbReference type="InterPro" id="IPR009080">
    <property type="entry name" value="tRNAsynth_Ia_anticodon-bd"/>
</dbReference>
<dbReference type="SUPFAM" id="SSF47323">
    <property type="entry name" value="Anticodon-binding domain of a subclass of class I aminoacyl-tRNA synthetases"/>
    <property type="match status" value="1"/>
</dbReference>
<dbReference type="SUPFAM" id="SSF52374">
    <property type="entry name" value="Nucleotidylyl transferase"/>
    <property type="match status" value="1"/>
</dbReference>
<dbReference type="GO" id="GO:0004832">
    <property type="term" value="F:valine-tRNA ligase activity"/>
    <property type="evidence" value="ECO:0007669"/>
    <property type="project" value="UniProtKB-UniRule"/>
</dbReference>
<dbReference type="InterPro" id="IPR009008">
    <property type="entry name" value="Val/Leu/Ile-tRNA-synth_edit"/>
</dbReference>
<dbReference type="InterPro" id="IPR033705">
    <property type="entry name" value="Anticodon_Ia_Val"/>
</dbReference>
<keyword evidence="4" id="KW-0067">ATP-binding</keyword>
<feature type="domain" description="Aminoacyl-tRNA synthetase class Ia" evidence="9">
    <location>
        <begin position="17"/>
        <end position="565"/>
    </location>
</feature>
<dbReference type="Pfam" id="PF00133">
    <property type="entry name" value="tRNA-synt_1"/>
    <property type="match status" value="1"/>
</dbReference>
<dbReference type="Gene3D" id="3.40.50.620">
    <property type="entry name" value="HUPs"/>
    <property type="match status" value="2"/>
</dbReference>
<evidence type="ECO:0000256" key="1">
    <source>
        <dbReference type="ARBA" id="ARBA00013169"/>
    </source>
</evidence>
<dbReference type="GO" id="GO:0005524">
    <property type="term" value="F:ATP binding"/>
    <property type="evidence" value="ECO:0007669"/>
    <property type="project" value="UniProtKB-KW"/>
</dbReference>
<dbReference type="EMBL" id="AMFJ01036104">
    <property type="protein sequence ID" value="EKD25245.1"/>
    <property type="molecule type" value="Genomic_DNA"/>
</dbReference>
<gene>
    <name evidence="11" type="ORF">ACD_80C00097G0007</name>
</gene>
<keyword evidence="2" id="KW-0436">Ligase</keyword>
<dbReference type="InterPro" id="IPR013155">
    <property type="entry name" value="M/V/L/I-tRNA-synth_anticd-bd"/>
</dbReference>
<evidence type="ECO:0000259" key="9">
    <source>
        <dbReference type="Pfam" id="PF00133"/>
    </source>
</evidence>
<evidence type="ECO:0000256" key="5">
    <source>
        <dbReference type="ARBA" id="ARBA00022917"/>
    </source>
</evidence>
<evidence type="ECO:0000256" key="3">
    <source>
        <dbReference type="ARBA" id="ARBA00022741"/>
    </source>
</evidence>
<comment type="catalytic activity">
    <reaction evidence="7">
        <text>tRNA(Val) + L-valine + ATP = L-valyl-tRNA(Val) + AMP + diphosphate</text>
        <dbReference type="Rhea" id="RHEA:10704"/>
        <dbReference type="Rhea" id="RHEA-COMP:9672"/>
        <dbReference type="Rhea" id="RHEA-COMP:9708"/>
        <dbReference type="ChEBI" id="CHEBI:30616"/>
        <dbReference type="ChEBI" id="CHEBI:33019"/>
        <dbReference type="ChEBI" id="CHEBI:57762"/>
        <dbReference type="ChEBI" id="CHEBI:78442"/>
        <dbReference type="ChEBI" id="CHEBI:78537"/>
        <dbReference type="ChEBI" id="CHEBI:456215"/>
        <dbReference type="EC" id="6.1.1.9"/>
    </reaction>
</comment>
<comment type="caution">
    <text evidence="11">The sequence shown here is derived from an EMBL/GenBank/DDBJ whole genome shotgun (WGS) entry which is preliminary data.</text>
</comment>
<dbReference type="NCBIfam" id="TIGR00422">
    <property type="entry name" value="valS"/>
    <property type="match status" value="1"/>
</dbReference>
<keyword evidence="3" id="KW-0547">Nucleotide-binding</keyword>
<evidence type="ECO:0000256" key="6">
    <source>
        <dbReference type="ARBA" id="ARBA00023146"/>
    </source>
</evidence>
<dbReference type="PANTHER" id="PTHR11946">
    <property type="entry name" value="VALYL-TRNA SYNTHETASES"/>
    <property type="match status" value="1"/>
</dbReference>
<dbReference type="Gene3D" id="1.10.730.10">
    <property type="entry name" value="Isoleucyl-tRNA Synthetase, Domain 1"/>
    <property type="match status" value="1"/>
</dbReference>
<dbReference type="AlphaFoldDB" id="K1X516"/>